<keyword evidence="1" id="KW-0732">Signal</keyword>
<dbReference type="OrthoDB" id="176845at2"/>
<feature type="chain" id="PRO_5012647186" evidence="1">
    <location>
        <begin position="18"/>
        <end position="177"/>
    </location>
</feature>
<dbReference type="EMBL" id="FZNM01000002">
    <property type="protein sequence ID" value="SNR33745.1"/>
    <property type="molecule type" value="Genomic_DNA"/>
</dbReference>
<dbReference type="SUPFAM" id="SSF52821">
    <property type="entry name" value="Rhodanese/Cell cycle control phosphatase"/>
    <property type="match status" value="1"/>
</dbReference>
<name>A0A238VH68_9RHOB</name>
<dbReference type="InterPro" id="IPR001763">
    <property type="entry name" value="Rhodanese-like_dom"/>
</dbReference>
<gene>
    <name evidence="4" type="ORF">EYF88_04260</name>
    <name evidence="3" type="ORF">SAMN06265378_102227</name>
</gene>
<evidence type="ECO:0000313" key="3">
    <source>
        <dbReference type="EMBL" id="SNR33745.1"/>
    </source>
</evidence>
<protein>
    <submittedName>
        <fullName evidence="3">PQQ-dependent catabolism-associated CXXCW motif protein</fullName>
    </submittedName>
</protein>
<evidence type="ECO:0000313" key="5">
    <source>
        <dbReference type="Proteomes" id="UP000198409"/>
    </source>
</evidence>
<dbReference type="InterPro" id="IPR036873">
    <property type="entry name" value="Rhodanese-like_dom_sf"/>
</dbReference>
<evidence type="ECO:0000313" key="6">
    <source>
        <dbReference type="Proteomes" id="UP000292859"/>
    </source>
</evidence>
<dbReference type="RefSeq" id="WP_089386930.1">
    <property type="nucleotide sequence ID" value="NZ_FZNM01000002.1"/>
</dbReference>
<sequence length="177" mass="18902">MIRAVLLALCLAGPATAQVPEPDGYRGEPYRAPVPATLQGATVIDARQAIRLHADGVPFLDVLPRRANKPQGLPEGTVWREPPHETIPGAVWLWDTGYEALAPAEQARLETGLRQATGGDPAAPVVIFCRSDCWMSWNAARRAVSLGYAAVHWFPGGVEEWQAAGGAPLVRATPVAP</sequence>
<reference evidence="5" key="1">
    <citation type="submission" date="2017-06" db="EMBL/GenBank/DDBJ databases">
        <authorList>
            <person name="Varghese N."/>
            <person name="Submissions S."/>
        </authorList>
    </citation>
    <scope>NUCLEOTIDE SEQUENCE [LARGE SCALE GENOMIC DNA]</scope>
    <source>
        <strain evidence="5">DSM 26170</strain>
    </source>
</reference>
<dbReference type="CDD" id="cd00158">
    <property type="entry name" value="RHOD"/>
    <property type="match status" value="1"/>
</dbReference>
<organism evidence="3 5">
    <name type="scientific">Paracoccus sediminis</name>
    <dbReference type="NCBI Taxonomy" id="1214787"/>
    <lineage>
        <taxon>Bacteria</taxon>
        <taxon>Pseudomonadati</taxon>
        <taxon>Pseudomonadota</taxon>
        <taxon>Alphaproteobacteria</taxon>
        <taxon>Rhodobacterales</taxon>
        <taxon>Paracoccaceae</taxon>
        <taxon>Paracoccus</taxon>
    </lineage>
</organism>
<keyword evidence="6" id="KW-1185">Reference proteome</keyword>
<dbReference type="InterPro" id="IPR022376">
    <property type="entry name" value="PQQ_CXXCW"/>
</dbReference>
<dbReference type="Pfam" id="PF00581">
    <property type="entry name" value="Rhodanese"/>
    <property type="match status" value="1"/>
</dbReference>
<dbReference type="EMBL" id="SIRL01000002">
    <property type="protein sequence ID" value="TBN52114.1"/>
    <property type="molecule type" value="Genomic_DNA"/>
</dbReference>
<feature type="domain" description="Rhodanese" evidence="2">
    <location>
        <begin position="87"/>
        <end position="170"/>
    </location>
</feature>
<evidence type="ECO:0000259" key="2">
    <source>
        <dbReference type="PROSITE" id="PS50206"/>
    </source>
</evidence>
<dbReference type="Proteomes" id="UP000198409">
    <property type="component" value="Unassembled WGS sequence"/>
</dbReference>
<reference evidence="3" key="2">
    <citation type="submission" date="2017-06" db="EMBL/GenBank/DDBJ databases">
        <authorList>
            <person name="Kim H.J."/>
            <person name="Triplett B.A."/>
        </authorList>
    </citation>
    <scope>NUCLEOTIDE SEQUENCE [LARGE SCALE GENOMIC DNA]</scope>
    <source>
        <strain evidence="3">DSM 26170</strain>
    </source>
</reference>
<accession>A0A238VH68</accession>
<reference evidence="4 6" key="3">
    <citation type="submission" date="2019-02" db="EMBL/GenBank/DDBJ databases">
        <authorList>
            <person name="Zhang G."/>
        </authorList>
    </citation>
    <scope>NUCLEOTIDE SEQUENCE [LARGE SCALE GENOMIC DNA]</scope>
    <source>
        <strain evidence="4 6">CMB17</strain>
    </source>
</reference>
<dbReference type="SMART" id="SM00450">
    <property type="entry name" value="RHOD"/>
    <property type="match status" value="1"/>
</dbReference>
<dbReference type="AlphaFoldDB" id="A0A238VH68"/>
<feature type="signal peptide" evidence="1">
    <location>
        <begin position="1"/>
        <end position="17"/>
    </location>
</feature>
<proteinExistence type="predicted"/>
<evidence type="ECO:0000313" key="4">
    <source>
        <dbReference type="EMBL" id="TBN52114.1"/>
    </source>
</evidence>
<dbReference type="Proteomes" id="UP000292859">
    <property type="component" value="Unassembled WGS sequence"/>
</dbReference>
<dbReference type="NCBIfam" id="TIGR03865">
    <property type="entry name" value="PQQ_CXXCW"/>
    <property type="match status" value="1"/>
</dbReference>
<evidence type="ECO:0000256" key="1">
    <source>
        <dbReference type="SAM" id="SignalP"/>
    </source>
</evidence>
<dbReference type="PROSITE" id="PS50206">
    <property type="entry name" value="RHODANESE_3"/>
    <property type="match status" value="1"/>
</dbReference>
<dbReference type="Gene3D" id="3.40.250.10">
    <property type="entry name" value="Rhodanese-like domain"/>
    <property type="match status" value="1"/>
</dbReference>